<evidence type="ECO:0000313" key="2">
    <source>
        <dbReference type="Proteomes" id="UP000033497"/>
    </source>
</evidence>
<name>A0ABR5DKP6_9FLAO</name>
<dbReference type="EMBL" id="JSVU01000002">
    <property type="protein sequence ID" value="KJJ39340.1"/>
    <property type="molecule type" value="Genomic_DNA"/>
</dbReference>
<dbReference type="Proteomes" id="UP000033497">
    <property type="component" value="Unassembled WGS sequence"/>
</dbReference>
<keyword evidence="2" id="KW-1185">Reference proteome</keyword>
<dbReference type="Pfam" id="PF14022">
    <property type="entry name" value="DUF4238"/>
    <property type="match status" value="1"/>
</dbReference>
<organism evidence="1 2">
    <name type="scientific">Aequorivita vladivostokensis</name>
    <dbReference type="NCBI Taxonomy" id="171194"/>
    <lineage>
        <taxon>Bacteria</taxon>
        <taxon>Pseudomonadati</taxon>
        <taxon>Bacteroidota</taxon>
        <taxon>Flavobacteriia</taxon>
        <taxon>Flavobacteriales</taxon>
        <taxon>Flavobacteriaceae</taxon>
        <taxon>Aequorivita</taxon>
    </lineage>
</organism>
<accession>A0ABR5DKP6</accession>
<evidence type="ECO:0008006" key="3">
    <source>
        <dbReference type="Google" id="ProtNLM"/>
    </source>
</evidence>
<protein>
    <recommendedName>
        <fullName evidence="3">DUF4238 domain-containing protein</fullName>
    </recommendedName>
</protein>
<comment type="caution">
    <text evidence="1">The sequence shown here is derived from an EMBL/GenBank/DDBJ whole genome shotgun (WGS) entry which is preliminary data.</text>
</comment>
<reference evidence="1 2" key="1">
    <citation type="submission" date="2014-10" db="EMBL/GenBank/DDBJ databases">
        <title>Genome sequencing of Vitellibacter vladivostokensis KMM 3516.</title>
        <authorList>
            <person name="Thevarajoo S."/>
            <person name="Selvaratnam C."/>
            <person name="Goh K.M."/>
            <person name="Chong C.S."/>
        </authorList>
    </citation>
    <scope>NUCLEOTIDE SEQUENCE [LARGE SCALE GENOMIC DNA]</scope>
    <source>
        <strain evidence="1 2">KMM 3516</strain>
    </source>
</reference>
<dbReference type="InterPro" id="IPR025332">
    <property type="entry name" value="DUF4238"/>
</dbReference>
<sequence length="344" mass="40094">MRNFSQKSNNKVIHLHNKKTNKTVENAPIKSQAQESYFYGVDTAFEDFLSHSECKASEAIKNIISEEKLPEQKTKANSFLLHFVMMYAFRTKASIHNTEERINSAFKKVAKYDKELSKIDLSTNRIVHPEPAAFNLAYNMDNWVVTSDLSLVLLKNRTEKDFIISDNPFVQFNPIHLAKKSYPNNGGLLSKGLIIFFPIHPKFCLMFYDSWAYDTINMKARKVEIESIDDINYINLLQAISADKILYFGQIEQLENIKALSKESIFHKKDTYINETIRDASKPNKVLLLSYYLEHLFNPDFSFFKLTSNAEKKKPNIGMDDYRNEEIVEWVKMDKSHLWKSKRT</sequence>
<evidence type="ECO:0000313" key="1">
    <source>
        <dbReference type="EMBL" id="KJJ39340.1"/>
    </source>
</evidence>
<gene>
    <name evidence="1" type="ORF">MB09_03600</name>
</gene>
<proteinExistence type="predicted"/>